<sequence>MVEILELGKQSLLMTVPSVLEDVAFLEYGVGIKTSRALWFVAFGDVPLRLYIGENLAAFKVVLLNHRGAQTGGSPVQVGCSMRGTRLAVPQSHKI</sequence>
<dbReference type="EMBL" id="JAACFV010000002">
    <property type="protein sequence ID" value="KAF7514184.1"/>
    <property type="molecule type" value="Genomic_DNA"/>
</dbReference>
<name>A0A8H7ATP6_9EURO</name>
<comment type="caution">
    <text evidence="1">The sequence shown here is derived from an EMBL/GenBank/DDBJ whole genome shotgun (WGS) entry which is preliminary data.</text>
</comment>
<evidence type="ECO:0000313" key="1">
    <source>
        <dbReference type="EMBL" id="KAF7514184.1"/>
    </source>
</evidence>
<accession>A0A8H7ATP6</accession>
<evidence type="ECO:0000313" key="2">
    <source>
        <dbReference type="Proteomes" id="UP000606974"/>
    </source>
</evidence>
<gene>
    <name evidence="1" type="ORF">GJ744_004509</name>
</gene>
<organism evidence="1 2">
    <name type="scientific">Endocarpon pusillum</name>
    <dbReference type="NCBI Taxonomy" id="364733"/>
    <lineage>
        <taxon>Eukaryota</taxon>
        <taxon>Fungi</taxon>
        <taxon>Dikarya</taxon>
        <taxon>Ascomycota</taxon>
        <taxon>Pezizomycotina</taxon>
        <taxon>Eurotiomycetes</taxon>
        <taxon>Chaetothyriomycetidae</taxon>
        <taxon>Verrucariales</taxon>
        <taxon>Verrucariaceae</taxon>
        <taxon>Endocarpon</taxon>
    </lineage>
</organism>
<keyword evidence="2" id="KW-1185">Reference proteome</keyword>
<protein>
    <submittedName>
        <fullName evidence="1">Uncharacterized protein</fullName>
    </submittedName>
</protein>
<proteinExistence type="predicted"/>
<reference evidence="1" key="1">
    <citation type="submission" date="2020-02" db="EMBL/GenBank/DDBJ databases">
        <authorList>
            <person name="Palmer J.M."/>
        </authorList>
    </citation>
    <scope>NUCLEOTIDE SEQUENCE</scope>
    <source>
        <strain evidence="1">EPUS1.4</strain>
        <tissue evidence="1">Thallus</tissue>
    </source>
</reference>
<dbReference type="Proteomes" id="UP000606974">
    <property type="component" value="Unassembled WGS sequence"/>
</dbReference>
<dbReference type="AlphaFoldDB" id="A0A8H7ATP6"/>